<gene>
    <name evidence="1" type="ORF">SETIT_4G246500v2</name>
</gene>
<dbReference type="AlphaFoldDB" id="A0A368QXU5"/>
<name>A0A368QXU5_SETIT</name>
<dbReference type="EMBL" id="CM003531">
    <property type="protein sequence ID" value="RCV22766.1"/>
    <property type="molecule type" value="Genomic_DNA"/>
</dbReference>
<proteinExistence type="predicted"/>
<accession>A0A368QXU5</accession>
<protein>
    <submittedName>
        <fullName evidence="1">Uncharacterized protein</fullName>
    </submittedName>
</protein>
<reference evidence="1" key="2">
    <citation type="submission" date="2015-07" db="EMBL/GenBank/DDBJ databases">
        <authorList>
            <person name="Noorani M."/>
        </authorList>
    </citation>
    <scope>NUCLEOTIDE SEQUENCE</scope>
    <source>
        <strain evidence="1">Yugu1</strain>
    </source>
</reference>
<evidence type="ECO:0000313" key="1">
    <source>
        <dbReference type="EMBL" id="RCV22766.1"/>
    </source>
</evidence>
<organism evidence="1">
    <name type="scientific">Setaria italica</name>
    <name type="common">Foxtail millet</name>
    <name type="synonym">Panicum italicum</name>
    <dbReference type="NCBI Taxonomy" id="4555"/>
    <lineage>
        <taxon>Eukaryota</taxon>
        <taxon>Viridiplantae</taxon>
        <taxon>Streptophyta</taxon>
        <taxon>Embryophyta</taxon>
        <taxon>Tracheophyta</taxon>
        <taxon>Spermatophyta</taxon>
        <taxon>Magnoliopsida</taxon>
        <taxon>Liliopsida</taxon>
        <taxon>Poales</taxon>
        <taxon>Poaceae</taxon>
        <taxon>PACMAD clade</taxon>
        <taxon>Panicoideae</taxon>
        <taxon>Panicodae</taxon>
        <taxon>Paniceae</taxon>
        <taxon>Cenchrinae</taxon>
        <taxon>Setaria</taxon>
    </lineage>
</organism>
<reference evidence="1" key="1">
    <citation type="journal article" date="2012" name="Nat. Biotechnol.">
        <title>Reference genome sequence of the model plant Setaria.</title>
        <authorList>
            <person name="Bennetzen J.L."/>
            <person name="Schmutz J."/>
            <person name="Wang H."/>
            <person name="Percifield R."/>
            <person name="Hawkins J."/>
            <person name="Pontaroli A.C."/>
            <person name="Estep M."/>
            <person name="Feng L."/>
            <person name="Vaughn J.N."/>
            <person name="Grimwood J."/>
            <person name="Jenkins J."/>
            <person name="Barry K."/>
            <person name="Lindquist E."/>
            <person name="Hellsten U."/>
            <person name="Deshpande S."/>
            <person name="Wang X."/>
            <person name="Wu X."/>
            <person name="Mitros T."/>
            <person name="Triplett J."/>
            <person name="Yang X."/>
            <person name="Ye C.Y."/>
            <person name="Mauro-Herrera M."/>
            <person name="Wang L."/>
            <person name="Li P."/>
            <person name="Sharma M."/>
            <person name="Sharma R."/>
            <person name="Ronald P.C."/>
            <person name="Panaud O."/>
            <person name="Kellogg E.A."/>
            <person name="Brutnell T.P."/>
            <person name="Doust A.N."/>
            <person name="Tuskan G.A."/>
            <person name="Rokhsar D."/>
            <person name="Devos K.M."/>
        </authorList>
    </citation>
    <scope>NUCLEOTIDE SEQUENCE [LARGE SCALE GENOMIC DNA]</scope>
    <source>
        <strain evidence="1">Yugu1</strain>
    </source>
</reference>
<sequence>MPACAMGVRAALGFGEGSSGCRLLPCGGIWPLARALCPVGEGTRQLAMACPFPVPPSHPGLQGIRVCLYLQAAGVLIVHGVLRRRAVGVVCSDTSSPRRNDTYLQYNRLEFFKGLNRPIRTF</sequence>